<reference evidence="2" key="1">
    <citation type="submission" date="2021-01" db="EMBL/GenBank/DDBJ databases">
        <title>Caligus Genome Assembly.</title>
        <authorList>
            <person name="Gallardo-Escarate C."/>
        </authorList>
    </citation>
    <scope>NUCLEOTIDE SEQUENCE [LARGE SCALE GENOMIC DNA]</scope>
</reference>
<protein>
    <submittedName>
        <fullName evidence="1">Dde superfamily endonuclease</fullName>
    </submittedName>
</protein>
<name>A0A7T8H2X8_CALRO</name>
<dbReference type="OrthoDB" id="9981685at2759"/>
<proteinExistence type="predicted"/>
<dbReference type="GO" id="GO:0003676">
    <property type="term" value="F:nucleic acid binding"/>
    <property type="evidence" value="ECO:0007669"/>
    <property type="project" value="InterPro"/>
</dbReference>
<keyword evidence="2" id="KW-1185">Reference proteome</keyword>
<dbReference type="GO" id="GO:0004519">
    <property type="term" value="F:endonuclease activity"/>
    <property type="evidence" value="ECO:0007669"/>
    <property type="project" value="UniProtKB-KW"/>
</dbReference>
<gene>
    <name evidence="1" type="ORF">FKW44_016806</name>
</gene>
<organism evidence="1 2">
    <name type="scientific">Caligus rogercresseyi</name>
    <name type="common">Sea louse</name>
    <dbReference type="NCBI Taxonomy" id="217165"/>
    <lineage>
        <taxon>Eukaryota</taxon>
        <taxon>Metazoa</taxon>
        <taxon>Ecdysozoa</taxon>
        <taxon>Arthropoda</taxon>
        <taxon>Crustacea</taxon>
        <taxon>Multicrustacea</taxon>
        <taxon>Hexanauplia</taxon>
        <taxon>Copepoda</taxon>
        <taxon>Siphonostomatoida</taxon>
        <taxon>Caligidae</taxon>
        <taxon>Caligus</taxon>
    </lineage>
</organism>
<sequence length="213" mass="23987">MSEGSMRNLVKKDLGMTPYKKIRLQLLSEATIEKRRERGRILLNKLKSGTQGPVFYTDEKLFTVQAVYNSQNDRILAKSSADIPVKVRGVFRRQKPKSVMVWAGVMSDGKKSPLIFIPEGVKINKEVYLSMLNDQVLPWIKAEYGETSSLFSKTLPQPVGPNLSKNGASRIFLPFGTNLPGHLQALISTSWTSPCDPYLRARLVLRPTEIWPP</sequence>
<dbReference type="PANTHER" id="PTHR46068">
    <property type="entry name" value="PROTEIN CBG27172"/>
    <property type="match status" value="1"/>
</dbReference>
<keyword evidence="1" id="KW-0255">Endonuclease</keyword>
<evidence type="ECO:0000313" key="1">
    <source>
        <dbReference type="EMBL" id="QQP42211.1"/>
    </source>
</evidence>
<keyword evidence="1" id="KW-0378">Hydrolase</keyword>
<dbReference type="AlphaFoldDB" id="A0A7T8H2X8"/>
<dbReference type="Gene3D" id="3.30.420.10">
    <property type="entry name" value="Ribonuclease H-like superfamily/Ribonuclease H"/>
    <property type="match status" value="1"/>
</dbReference>
<keyword evidence="1" id="KW-0540">Nuclease</keyword>
<evidence type="ECO:0000313" key="2">
    <source>
        <dbReference type="Proteomes" id="UP000595437"/>
    </source>
</evidence>
<dbReference type="EMBL" id="CP045900">
    <property type="protein sequence ID" value="QQP42211.1"/>
    <property type="molecule type" value="Genomic_DNA"/>
</dbReference>
<dbReference type="InterPro" id="IPR036397">
    <property type="entry name" value="RNaseH_sf"/>
</dbReference>
<dbReference type="PANTHER" id="PTHR46068:SF1">
    <property type="entry name" value="TRANSPOSASE IS30-LIKE HTH DOMAIN-CONTAINING PROTEIN"/>
    <property type="match status" value="1"/>
</dbReference>
<accession>A0A7T8H2X8</accession>
<dbReference type="Proteomes" id="UP000595437">
    <property type="component" value="Chromosome 11"/>
</dbReference>